<feature type="non-terminal residue" evidence="2">
    <location>
        <position position="1"/>
    </location>
</feature>
<reference evidence="2" key="1">
    <citation type="submission" date="2023-05" db="EMBL/GenBank/DDBJ databases">
        <authorList>
            <person name="Stuckert A."/>
        </authorList>
    </citation>
    <scope>NUCLEOTIDE SEQUENCE</scope>
</reference>
<evidence type="ECO:0000313" key="3">
    <source>
        <dbReference type="Proteomes" id="UP001162483"/>
    </source>
</evidence>
<feature type="compositionally biased region" description="Polar residues" evidence="1">
    <location>
        <begin position="53"/>
        <end position="68"/>
    </location>
</feature>
<feature type="region of interest" description="Disordered" evidence="1">
    <location>
        <begin position="38"/>
        <end position="68"/>
    </location>
</feature>
<comment type="caution">
    <text evidence="2">The sequence shown here is derived from an EMBL/GenBank/DDBJ whole genome shotgun (WGS) entry which is preliminary data.</text>
</comment>
<feature type="compositionally biased region" description="Low complexity" evidence="1">
    <location>
        <begin position="38"/>
        <end position="47"/>
    </location>
</feature>
<proteinExistence type="predicted"/>
<dbReference type="EMBL" id="CATNWA010021510">
    <property type="protein sequence ID" value="CAI9622984.1"/>
    <property type="molecule type" value="Genomic_DNA"/>
</dbReference>
<accession>A0ABN9HPF8</accession>
<name>A0ABN9HPF8_9NEOB</name>
<protein>
    <submittedName>
        <fullName evidence="2">Uncharacterized protein</fullName>
    </submittedName>
</protein>
<feature type="non-terminal residue" evidence="2">
    <location>
        <position position="107"/>
    </location>
</feature>
<evidence type="ECO:0000313" key="2">
    <source>
        <dbReference type="EMBL" id="CAI9622984.1"/>
    </source>
</evidence>
<dbReference type="Proteomes" id="UP001162483">
    <property type="component" value="Unassembled WGS sequence"/>
</dbReference>
<gene>
    <name evidence="2" type="ORF">SPARVUS_LOCUS16384755</name>
</gene>
<sequence>HLHTDFSKPVDFTLHISCVWGTVPNAFAKSKYTTSTTTPLSKYTTSTGHPSVPSITTSTATPLSKYTTSNRHPSVQVYHVHRHPSVQLYHVHRHPLCPRFCSPPHKK</sequence>
<keyword evidence="3" id="KW-1185">Reference proteome</keyword>
<organism evidence="2 3">
    <name type="scientific">Staurois parvus</name>
    <dbReference type="NCBI Taxonomy" id="386267"/>
    <lineage>
        <taxon>Eukaryota</taxon>
        <taxon>Metazoa</taxon>
        <taxon>Chordata</taxon>
        <taxon>Craniata</taxon>
        <taxon>Vertebrata</taxon>
        <taxon>Euteleostomi</taxon>
        <taxon>Amphibia</taxon>
        <taxon>Batrachia</taxon>
        <taxon>Anura</taxon>
        <taxon>Neobatrachia</taxon>
        <taxon>Ranoidea</taxon>
        <taxon>Ranidae</taxon>
        <taxon>Staurois</taxon>
    </lineage>
</organism>
<evidence type="ECO:0000256" key="1">
    <source>
        <dbReference type="SAM" id="MobiDB-lite"/>
    </source>
</evidence>